<evidence type="ECO:0000313" key="1">
    <source>
        <dbReference type="EMBL" id="CAK8690196.1"/>
    </source>
</evidence>
<dbReference type="Proteomes" id="UP001642483">
    <property type="component" value="Unassembled WGS sequence"/>
</dbReference>
<sequence length="118" mass="13768">MEVLTSLIRPFKLTGCQVRFSGWPMMRTTTTHQSPREVDIQPITSNTSAMLRSAILHENQINRRSYAFILVLSSCKIGRRIREVMSSIPREVFMKSVDLVPRQLENLRQMRIVVFNFK</sequence>
<proteinExistence type="predicted"/>
<keyword evidence="2" id="KW-1185">Reference proteome</keyword>
<accession>A0ABP0GH36</accession>
<gene>
    <name evidence="1" type="ORF">CVLEPA_LOCUS22830</name>
</gene>
<comment type="caution">
    <text evidence="1">The sequence shown here is derived from an EMBL/GenBank/DDBJ whole genome shotgun (WGS) entry which is preliminary data.</text>
</comment>
<protein>
    <submittedName>
        <fullName evidence="1">Uncharacterized protein</fullName>
    </submittedName>
</protein>
<reference evidence="1 2" key="1">
    <citation type="submission" date="2024-02" db="EMBL/GenBank/DDBJ databases">
        <authorList>
            <person name="Daric V."/>
            <person name="Darras S."/>
        </authorList>
    </citation>
    <scope>NUCLEOTIDE SEQUENCE [LARGE SCALE GENOMIC DNA]</scope>
</reference>
<dbReference type="EMBL" id="CAWYQH010000114">
    <property type="protein sequence ID" value="CAK8690196.1"/>
    <property type="molecule type" value="Genomic_DNA"/>
</dbReference>
<organism evidence="1 2">
    <name type="scientific">Clavelina lepadiformis</name>
    <name type="common">Light-bulb sea squirt</name>
    <name type="synonym">Ascidia lepadiformis</name>
    <dbReference type="NCBI Taxonomy" id="159417"/>
    <lineage>
        <taxon>Eukaryota</taxon>
        <taxon>Metazoa</taxon>
        <taxon>Chordata</taxon>
        <taxon>Tunicata</taxon>
        <taxon>Ascidiacea</taxon>
        <taxon>Aplousobranchia</taxon>
        <taxon>Clavelinidae</taxon>
        <taxon>Clavelina</taxon>
    </lineage>
</organism>
<name>A0ABP0GH36_CLALP</name>
<evidence type="ECO:0000313" key="2">
    <source>
        <dbReference type="Proteomes" id="UP001642483"/>
    </source>
</evidence>